<evidence type="ECO:0000313" key="1">
    <source>
        <dbReference type="EMBL" id="QDV05403.1"/>
    </source>
</evidence>
<gene>
    <name evidence="1" type="primary">axe1-6A</name>
    <name evidence="1" type="ORF">Poly30_09000</name>
</gene>
<keyword evidence="2" id="KW-1185">Reference proteome</keyword>
<dbReference type="PANTHER" id="PTHR48098">
    <property type="entry name" value="ENTEROCHELIN ESTERASE-RELATED"/>
    <property type="match status" value="1"/>
</dbReference>
<dbReference type="InterPro" id="IPR029058">
    <property type="entry name" value="AB_hydrolase_fold"/>
</dbReference>
<sequence length="374" mass="41844">MVPERLFSIDLAHACPISGQASRPMQNTLEARTSVRIRVHYPANQGKITLRTDADWDQDVQPIGVSDEGRSHTFELFPDSPFVYYKALLHAEGEPRWSAGPNRLATSGAARDHDSFPYFQPSGAQLTPLEELSSEHGTWSIRAFLPPGYDENTCHRYPVLYMQDGHNLFHPEESAVGQEWDVQDTLHQLDIMTSIEQVIVIGVYPSDRMRDYTQAGGGAYRQFLVETLVPHVNATYRTLEGPEHTAILGSSLGAVAALDCAWSHPEHFGMAGCLSGTFGYDDTLATRVLEGPRPELRIYLDSGWPRDNFEVTRDMRARLVRAGFVEGIDLVYHAFPGARHSEADWGDRVHLPLQYFFGHRPEARSHAGAFDDPA</sequence>
<dbReference type="Gene3D" id="3.40.50.1820">
    <property type="entry name" value="alpha/beta hydrolase"/>
    <property type="match status" value="1"/>
</dbReference>
<organism evidence="1 2">
    <name type="scientific">Saltatorellus ferox</name>
    <dbReference type="NCBI Taxonomy" id="2528018"/>
    <lineage>
        <taxon>Bacteria</taxon>
        <taxon>Pseudomonadati</taxon>
        <taxon>Planctomycetota</taxon>
        <taxon>Planctomycetia</taxon>
        <taxon>Planctomycetia incertae sedis</taxon>
        <taxon>Saltatorellus</taxon>
    </lineage>
</organism>
<dbReference type="Pfam" id="PF00756">
    <property type="entry name" value="Esterase"/>
    <property type="match status" value="1"/>
</dbReference>
<dbReference type="AlphaFoldDB" id="A0A518EMT7"/>
<proteinExistence type="predicted"/>
<accession>A0A518EMT7</accession>
<protein>
    <submittedName>
        <fullName evidence="1">Carbohydrate acetyl esterase/feruloyl esterase</fullName>
    </submittedName>
</protein>
<dbReference type="OrthoDB" id="9777383at2"/>
<dbReference type="SUPFAM" id="SSF53474">
    <property type="entry name" value="alpha/beta-Hydrolases"/>
    <property type="match status" value="1"/>
</dbReference>
<dbReference type="PANTHER" id="PTHR48098:SF6">
    <property type="entry name" value="FERRI-BACILLIBACTIN ESTERASE BESA"/>
    <property type="match status" value="1"/>
</dbReference>
<name>A0A518EMT7_9BACT</name>
<reference evidence="1 2" key="1">
    <citation type="submission" date="2019-02" db="EMBL/GenBank/DDBJ databases">
        <title>Deep-cultivation of Planctomycetes and their phenomic and genomic characterization uncovers novel biology.</title>
        <authorList>
            <person name="Wiegand S."/>
            <person name="Jogler M."/>
            <person name="Boedeker C."/>
            <person name="Pinto D."/>
            <person name="Vollmers J."/>
            <person name="Rivas-Marin E."/>
            <person name="Kohn T."/>
            <person name="Peeters S.H."/>
            <person name="Heuer A."/>
            <person name="Rast P."/>
            <person name="Oberbeckmann S."/>
            <person name="Bunk B."/>
            <person name="Jeske O."/>
            <person name="Meyerdierks A."/>
            <person name="Storesund J.E."/>
            <person name="Kallscheuer N."/>
            <person name="Luecker S."/>
            <person name="Lage O.M."/>
            <person name="Pohl T."/>
            <person name="Merkel B.J."/>
            <person name="Hornburger P."/>
            <person name="Mueller R.-W."/>
            <person name="Bruemmer F."/>
            <person name="Labrenz M."/>
            <person name="Spormann A.M."/>
            <person name="Op den Camp H."/>
            <person name="Overmann J."/>
            <person name="Amann R."/>
            <person name="Jetten M.S.M."/>
            <person name="Mascher T."/>
            <person name="Medema M.H."/>
            <person name="Devos D.P."/>
            <person name="Kaster A.-K."/>
            <person name="Ovreas L."/>
            <person name="Rohde M."/>
            <person name="Galperin M.Y."/>
            <person name="Jogler C."/>
        </authorList>
    </citation>
    <scope>NUCLEOTIDE SEQUENCE [LARGE SCALE GENOMIC DNA]</scope>
    <source>
        <strain evidence="1 2">Poly30</strain>
    </source>
</reference>
<dbReference type="InterPro" id="IPR050583">
    <property type="entry name" value="Mycobacterial_A85_antigen"/>
</dbReference>
<evidence type="ECO:0000313" key="2">
    <source>
        <dbReference type="Proteomes" id="UP000320390"/>
    </source>
</evidence>
<dbReference type="Proteomes" id="UP000320390">
    <property type="component" value="Chromosome"/>
</dbReference>
<dbReference type="EMBL" id="CP036434">
    <property type="protein sequence ID" value="QDV05403.1"/>
    <property type="molecule type" value="Genomic_DNA"/>
</dbReference>
<dbReference type="InterPro" id="IPR000801">
    <property type="entry name" value="Esterase-like"/>
</dbReference>